<keyword evidence="2" id="KW-1185">Reference proteome</keyword>
<dbReference type="InterPro" id="IPR025234">
    <property type="entry name" value="YjzH-like"/>
</dbReference>
<dbReference type="EMBL" id="BAUV01000001">
    <property type="protein sequence ID" value="GAE33109.1"/>
    <property type="molecule type" value="Genomic_DNA"/>
</dbReference>
<dbReference type="Proteomes" id="UP000018896">
    <property type="component" value="Unassembled WGS sequence"/>
</dbReference>
<sequence length="54" mass="6530">MYEHTFRRVELSAFNKKPKEDYQQIVFDFEKEGWELVQIFAPALRVTARLLILN</sequence>
<dbReference type="Pfam" id="PF13783">
    <property type="entry name" value="DUF4177"/>
    <property type="match status" value="1"/>
</dbReference>
<accession>W4QP41</accession>
<name>W4QP41_HALA3</name>
<protein>
    <recommendedName>
        <fullName evidence="3">DUF4177 domain-containing protein</fullName>
    </recommendedName>
</protein>
<evidence type="ECO:0000313" key="1">
    <source>
        <dbReference type="EMBL" id="GAE33109.1"/>
    </source>
</evidence>
<organism evidence="1 2">
    <name type="scientific">Halalkalibacter akibai (strain ATCC 43226 / DSM 21942 / CIP 109018 / JCM 9157 / 1139)</name>
    <name type="common">Bacillus akibai</name>
    <dbReference type="NCBI Taxonomy" id="1236973"/>
    <lineage>
        <taxon>Bacteria</taxon>
        <taxon>Bacillati</taxon>
        <taxon>Bacillota</taxon>
        <taxon>Bacilli</taxon>
        <taxon>Bacillales</taxon>
        <taxon>Bacillaceae</taxon>
        <taxon>Halalkalibacter</taxon>
    </lineage>
</organism>
<dbReference type="AlphaFoldDB" id="W4QP41"/>
<reference evidence="1 2" key="1">
    <citation type="journal article" date="2014" name="Genome Announc.">
        <title>Draft Genome Sequences of Three Alkaliphilic Bacillus Strains, Bacillus wakoensis JCM 9140T, Bacillus akibai JCM 9157T, and Bacillus hemicellulosilyticus JCM 9152T.</title>
        <authorList>
            <person name="Yuki M."/>
            <person name="Oshima K."/>
            <person name="Suda W."/>
            <person name="Oshida Y."/>
            <person name="Kitamura K."/>
            <person name="Iida T."/>
            <person name="Hattori M."/>
            <person name="Ohkuma M."/>
        </authorList>
    </citation>
    <scope>NUCLEOTIDE SEQUENCE [LARGE SCALE GENOMIC DNA]</scope>
    <source>
        <strain evidence="1 2">JCM 9157</strain>
    </source>
</reference>
<evidence type="ECO:0008006" key="3">
    <source>
        <dbReference type="Google" id="ProtNLM"/>
    </source>
</evidence>
<comment type="caution">
    <text evidence="1">The sequence shown here is derived from an EMBL/GenBank/DDBJ whole genome shotgun (WGS) entry which is preliminary data.</text>
</comment>
<evidence type="ECO:0000313" key="2">
    <source>
        <dbReference type="Proteomes" id="UP000018896"/>
    </source>
</evidence>
<proteinExistence type="predicted"/>
<gene>
    <name evidence="1" type="ORF">JCM9157_96</name>
</gene>